<sequence length="492" mass="52637">MVTKRPRIVIVGAGMAGLTAAHRLRTVAGDLIDLTVLEAGDRLGGRILSSCFAGDRIEMGATWIHGIDGSPVHAIAADIGALSAADSVPYERMDGFPVDPVTVAEGGGVVEPSVVDSVSLFYKSLMDSAREGKVPVTADNNSVGSFLRSGKGALAADGSGDWTLDAVFAVSENTERTYTSADDLDDLDLAAESEYKEFGGDQITIADGYSRVIEHLASALPEGSIRMNAKVREIEWCRVDGGEGPVRVHVDGGGREGEEVVVADHVIVTVSLGVLKAGLRKDADAGSVMRFSPGLPGFKREAIGRLGFGVVDKLFMETDGGEEFPHLQLAFRPEGHVGKIPRWMRRTASICPIYGGSRVVLAWLAGEEAAEMEELEDGDVIGGVHATLEAFRVGRRVLRVRRSGWRRNPLFLGSYSYVALGSSGEDLDLMAEPLPRGGETTMQLLFAGEATHRTHYSTTHGAYFSGKREANRLLQYYRCCSGNNNNTSNGCC</sequence>
<dbReference type="SUPFAM" id="SSF54373">
    <property type="entry name" value="FAD-linked reductases, C-terminal domain"/>
    <property type="match status" value="1"/>
</dbReference>
<evidence type="ECO:0000313" key="11">
    <source>
        <dbReference type="Proteomes" id="UP001140949"/>
    </source>
</evidence>
<comment type="subcellular location">
    <subcellularLocation>
        <location evidence="2">Cytoplasm</location>
    </subcellularLocation>
</comment>
<keyword evidence="7" id="KW-0809">Transit peptide</keyword>
<comment type="caution">
    <text evidence="10">The sequence shown here is derived from an EMBL/GenBank/DDBJ whole genome shotgun (WGS) entry which is preliminary data.</text>
</comment>
<dbReference type="PANTHER" id="PTHR10742">
    <property type="entry name" value="FLAVIN MONOAMINE OXIDASE"/>
    <property type="match status" value="1"/>
</dbReference>
<evidence type="ECO:0000256" key="2">
    <source>
        <dbReference type="ARBA" id="ARBA00004496"/>
    </source>
</evidence>
<dbReference type="EMBL" id="JANAVB010030220">
    <property type="protein sequence ID" value="KAJ6813715.1"/>
    <property type="molecule type" value="Genomic_DNA"/>
</dbReference>
<dbReference type="InterPro" id="IPR050281">
    <property type="entry name" value="Flavin_monoamine_oxidase"/>
</dbReference>
<keyword evidence="5" id="KW-0285">Flavoprotein</keyword>
<dbReference type="Proteomes" id="UP001140949">
    <property type="component" value="Unassembled WGS sequence"/>
</dbReference>
<reference evidence="10" key="1">
    <citation type="journal article" date="2023" name="GigaByte">
        <title>Genome assembly of the bearded iris, Iris pallida Lam.</title>
        <authorList>
            <person name="Bruccoleri R.E."/>
            <person name="Oakeley E.J."/>
            <person name="Faust A.M.E."/>
            <person name="Altorfer M."/>
            <person name="Dessus-Babus S."/>
            <person name="Burckhardt D."/>
            <person name="Oertli M."/>
            <person name="Naumann U."/>
            <person name="Petersen F."/>
            <person name="Wong J."/>
        </authorList>
    </citation>
    <scope>NUCLEOTIDE SEQUENCE</scope>
    <source>
        <strain evidence="10">GSM-AAB239-AS_SAM_17_03QT</strain>
    </source>
</reference>
<protein>
    <submittedName>
        <fullName evidence="10">Polyamine oxidase 5</fullName>
    </submittedName>
</protein>
<dbReference type="SUPFAM" id="SSF51905">
    <property type="entry name" value="FAD/NAD(P)-binding domain"/>
    <property type="match status" value="1"/>
</dbReference>
<keyword evidence="11" id="KW-1185">Reference proteome</keyword>
<evidence type="ECO:0000259" key="9">
    <source>
        <dbReference type="Pfam" id="PF01593"/>
    </source>
</evidence>
<dbReference type="PANTHER" id="PTHR10742:SF405">
    <property type="entry name" value="PEROXISOMAL N(1)-ACETYL-SPERMINE_SPERMIDINE OXIDASE"/>
    <property type="match status" value="1"/>
</dbReference>
<comment type="similarity">
    <text evidence="3">Belongs to the flavin monoamine oxidase family.</text>
</comment>
<evidence type="ECO:0000256" key="1">
    <source>
        <dbReference type="ARBA" id="ARBA00001974"/>
    </source>
</evidence>
<reference evidence="10" key="2">
    <citation type="submission" date="2023-04" db="EMBL/GenBank/DDBJ databases">
        <authorList>
            <person name="Bruccoleri R.E."/>
            <person name="Oakeley E.J."/>
            <person name="Faust A.-M."/>
            <person name="Dessus-Babus S."/>
            <person name="Altorfer M."/>
            <person name="Burckhardt D."/>
            <person name="Oertli M."/>
            <person name="Naumann U."/>
            <person name="Petersen F."/>
            <person name="Wong J."/>
        </authorList>
    </citation>
    <scope>NUCLEOTIDE SEQUENCE</scope>
    <source>
        <strain evidence="10">GSM-AAB239-AS_SAM_17_03QT</strain>
        <tissue evidence="10">Leaf</tissue>
    </source>
</reference>
<dbReference type="InterPro" id="IPR036188">
    <property type="entry name" value="FAD/NAD-bd_sf"/>
</dbReference>
<dbReference type="InterPro" id="IPR002937">
    <property type="entry name" value="Amino_oxidase"/>
</dbReference>
<dbReference type="AlphaFoldDB" id="A0AAX6FCP2"/>
<feature type="domain" description="Amine oxidase" evidence="9">
    <location>
        <begin position="15"/>
        <end position="474"/>
    </location>
</feature>
<accession>A0AAX6FCP2</accession>
<evidence type="ECO:0000256" key="4">
    <source>
        <dbReference type="ARBA" id="ARBA00022490"/>
    </source>
</evidence>
<organism evidence="10 11">
    <name type="scientific">Iris pallida</name>
    <name type="common">Sweet iris</name>
    <dbReference type="NCBI Taxonomy" id="29817"/>
    <lineage>
        <taxon>Eukaryota</taxon>
        <taxon>Viridiplantae</taxon>
        <taxon>Streptophyta</taxon>
        <taxon>Embryophyta</taxon>
        <taxon>Tracheophyta</taxon>
        <taxon>Spermatophyta</taxon>
        <taxon>Magnoliopsida</taxon>
        <taxon>Liliopsida</taxon>
        <taxon>Asparagales</taxon>
        <taxon>Iridaceae</taxon>
        <taxon>Iridoideae</taxon>
        <taxon>Irideae</taxon>
        <taxon>Iris</taxon>
    </lineage>
</organism>
<evidence type="ECO:0000256" key="7">
    <source>
        <dbReference type="ARBA" id="ARBA00022946"/>
    </source>
</evidence>
<dbReference type="Pfam" id="PF01593">
    <property type="entry name" value="Amino_oxidase"/>
    <property type="match status" value="1"/>
</dbReference>
<evidence type="ECO:0000256" key="8">
    <source>
        <dbReference type="ARBA" id="ARBA00023002"/>
    </source>
</evidence>
<dbReference type="GO" id="GO:0046592">
    <property type="term" value="F:polyamine oxidase activity"/>
    <property type="evidence" value="ECO:0007669"/>
    <property type="project" value="TreeGrafter"/>
</dbReference>
<evidence type="ECO:0000313" key="10">
    <source>
        <dbReference type="EMBL" id="KAJ6813715.1"/>
    </source>
</evidence>
<keyword evidence="4" id="KW-0963">Cytoplasm</keyword>
<proteinExistence type="inferred from homology"/>
<comment type="cofactor">
    <cofactor evidence="1">
        <name>FAD</name>
        <dbReference type="ChEBI" id="CHEBI:57692"/>
    </cofactor>
</comment>
<name>A0AAX6FCP2_IRIPA</name>
<keyword evidence="8" id="KW-0560">Oxidoreductase</keyword>
<dbReference type="Gene3D" id="3.50.50.60">
    <property type="entry name" value="FAD/NAD(P)-binding domain"/>
    <property type="match status" value="1"/>
</dbReference>
<evidence type="ECO:0000256" key="5">
    <source>
        <dbReference type="ARBA" id="ARBA00022630"/>
    </source>
</evidence>
<evidence type="ECO:0000256" key="3">
    <source>
        <dbReference type="ARBA" id="ARBA00005995"/>
    </source>
</evidence>
<dbReference type="Gene3D" id="3.90.660.10">
    <property type="match status" value="1"/>
</dbReference>
<dbReference type="GO" id="GO:0005737">
    <property type="term" value="C:cytoplasm"/>
    <property type="evidence" value="ECO:0007669"/>
    <property type="project" value="UniProtKB-SubCell"/>
</dbReference>
<gene>
    <name evidence="10" type="ORF">M6B38_142835</name>
</gene>
<keyword evidence="6" id="KW-0274">FAD</keyword>
<evidence type="ECO:0000256" key="6">
    <source>
        <dbReference type="ARBA" id="ARBA00022827"/>
    </source>
</evidence>